<accession>A0A1E7JXV3</accession>
<dbReference type="Proteomes" id="UP000176101">
    <property type="component" value="Unassembled WGS sequence"/>
</dbReference>
<comment type="caution">
    <text evidence="1">The sequence shown here is derived from an EMBL/GenBank/DDBJ whole genome shotgun (WGS) entry which is preliminary data.</text>
</comment>
<dbReference type="NCBIfam" id="TIGR00026">
    <property type="entry name" value="hi_GC_TIGR00026"/>
    <property type="match status" value="1"/>
</dbReference>
<evidence type="ECO:0008006" key="3">
    <source>
        <dbReference type="Google" id="ProtNLM"/>
    </source>
</evidence>
<dbReference type="RefSeq" id="WP_070198004.1">
    <property type="nucleotide sequence ID" value="NZ_LJGU01000137.1"/>
</dbReference>
<dbReference type="EMBL" id="LJGU01000137">
    <property type="protein sequence ID" value="OEU96508.1"/>
    <property type="molecule type" value="Genomic_DNA"/>
</dbReference>
<organism evidence="1 2">
    <name type="scientific">Streptomyces oceani</name>
    <dbReference type="NCBI Taxonomy" id="1075402"/>
    <lineage>
        <taxon>Bacteria</taxon>
        <taxon>Bacillati</taxon>
        <taxon>Actinomycetota</taxon>
        <taxon>Actinomycetes</taxon>
        <taxon>Kitasatosporales</taxon>
        <taxon>Streptomycetaceae</taxon>
        <taxon>Streptomyces</taxon>
    </lineage>
</organism>
<evidence type="ECO:0000313" key="1">
    <source>
        <dbReference type="EMBL" id="OEU96508.1"/>
    </source>
</evidence>
<dbReference type="Pfam" id="PF04075">
    <property type="entry name" value="F420H2_quin_red"/>
    <property type="match status" value="1"/>
</dbReference>
<protein>
    <recommendedName>
        <fullName evidence="3">Deazaflavin-dependent nitroreductase</fullName>
    </recommendedName>
</protein>
<dbReference type="PATRIC" id="fig|1075402.3.peg.1400"/>
<dbReference type="InterPro" id="IPR004378">
    <property type="entry name" value="F420H2_quin_Rdtase"/>
</dbReference>
<dbReference type="GO" id="GO:0016491">
    <property type="term" value="F:oxidoreductase activity"/>
    <property type="evidence" value="ECO:0007669"/>
    <property type="project" value="InterPro"/>
</dbReference>
<reference evidence="1 2" key="1">
    <citation type="journal article" date="2016" name="Front. Microbiol.">
        <title>Comparative Genomics Analysis of Streptomyces Species Reveals Their Adaptation to the Marine Environment and Their Diversity at the Genomic Level.</title>
        <authorList>
            <person name="Tian X."/>
            <person name="Zhang Z."/>
            <person name="Yang T."/>
            <person name="Chen M."/>
            <person name="Li J."/>
            <person name="Chen F."/>
            <person name="Yang J."/>
            <person name="Li W."/>
            <person name="Zhang B."/>
            <person name="Zhang Z."/>
            <person name="Wu J."/>
            <person name="Zhang C."/>
            <person name="Long L."/>
            <person name="Xiao J."/>
        </authorList>
    </citation>
    <scope>NUCLEOTIDE SEQUENCE [LARGE SCALE GENOMIC DNA]</scope>
    <source>
        <strain evidence="1 2">SCSIO 02100</strain>
    </source>
</reference>
<keyword evidence="2" id="KW-1185">Reference proteome</keyword>
<proteinExistence type="predicted"/>
<dbReference type="Gene3D" id="2.30.110.10">
    <property type="entry name" value="Electron Transport, Fmn-binding Protein, Chain A"/>
    <property type="match status" value="1"/>
</dbReference>
<dbReference type="OrthoDB" id="5186446at2"/>
<evidence type="ECO:0000313" key="2">
    <source>
        <dbReference type="Proteomes" id="UP000176101"/>
    </source>
</evidence>
<gene>
    <name evidence="1" type="ORF">AN216_19640</name>
</gene>
<dbReference type="STRING" id="1075402.AN216_19640"/>
<name>A0A1E7JXV3_9ACTN</name>
<dbReference type="InterPro" id="IPR012349">
    <property type="entry name" value="Split_barrel_FMN-bd"/>
</dbReference>
<dbReference type="AlphaFoldDB" id="A0A1E7JXV3"/>
<sequence>MSTHYLRPGRLELALTRPLRWLARSGVSPFGMAELAVRGRTSGTWRTTPVNPLTHQDQRYLVAARGHTQWVRNLRAAGQGELRQRGRRVVFHAREVADADKAPLLRAYLRRWGWEVGRFFDGVNGDSTDEQLLAVAHRHPVFRIVREERPDGRR</sequence>